<feature type="region of interest" description="Disordered" evidence="1">
    <location>
        <begin position="114"/>
        <end position="134"/>
    </location>
</feature>
<dbReference type="InterPro" id="IPR022274">
    <property type="entry name" value="Peptidase_asp_AF0612"/>
</dbReference>
<dbReference type="InParanoid" id="A0A5Q0BHI0"/>
<sequence length="134" mass="14654">MGHIFANIELSNPRKPELRPLAVTALADTGALMLCLPEDIALQLDLQTESLREVTVADGRSMTVPYVGPVKASFENRMCFVGTLLMGDEVLLGAVPMQDMDLQLSPGHQRVTVNPNSPNIPHARVKKNINQHSE</sequence>
<evidence type="ECO:0000256" key="1">
    <source>
        <dbReference type="SAM" id="MobiDB-lite"/>
    </source>
</evidence>
<keyword evidence="2" id="KW-0645">Protease</keyword>
<evidence type="ECO:0000313" key="3">
    <source>
        <dbReference type="Proteomes" id="UP000325755"/>
    </source>
</evidence>
<evidence type="ECO:0000313" key="2">
    <source>
        <dbReference type="EMBL" id="QFY43283.1"/>
    </source>
</evidence>
<dbReference type="NCBIfam" id="TIGR03698">
    <property type="entry name" value="clan_AA_DTGF"/>
    <property type="match status" value="1"/>
</dbReference>
<protein>
    <submittedName>
        <fullName evidence="2">Clan AA aspartic protease</fullName>
        <ecNumber evidence="2">3.4.23.-</ecNumber>
    </submittedName>
</protein>
<dbReference type="Proteomes" id="UP000325755">
    <property type="component" value="Chromosome"/>
</dbReference>
<dbReference type="EMBL" id="CP044205">
    <property type="protein sequence ID" value="QFY43283.1"/>
    <property type="molecule type" value="Genomic_DNA"/>
</dbReference>
<dbReference type="OrthoDB" id="664884at2"/>
<dbReference type="RefSeq" id="WP_153249265.1">
    <property type="nucleotide sequence ID" value="NZ_CP044205.1"/>
</dbReference>
<dbReference type="EC" id="3.4.23.-" evidence="2"/>
<dbReference type="GO" id="GO:0008233">
    <property type="term" value="F:peptidase activity"/>
    <property type="evidence" value="ECO:0007669"/>
    <property type="project" value="UniProtKB-KW"/>
</dbReference>
<organism evidence="2 3">
    <name type="scientific">Candidatus Methylospira mobilis</name>
    <dbReference type="NCBI Taxonomy" id="1808979"/>
    <lineage>
        <taxon>Bacteria</taxon>
        <taxon>Pseudomonadati</taxon>
        <taxon>Pseudomonadota</taxon>
        <taxon>Gammaproteobacteria</taxon>
        <taxon>Methylococcales</taxon>
        <taxon>Methylococcaceae</taxon>
        <taxon>Candidatus Methylospira</taxon>
    </lineage>
</organism>
<dbReference type="AlphaFoldDB" id="A0A5Q0BHI0"/>
<proteinExistence type="predicted"/>
<dbReference type="GO" id="GO:0006508">
    <property type="term" value="P:proteolysis"/>
    <property type="evidence" value="ECO:0007669"/>
    <property type="project" value="UniProtKB-KW"/>
</dbReference>
<keyword evidence="3" id="KW-1185">Reference proteome</keyword>
<feature type="compositionally biased region" description="Basic residues" evidence="1">
    <location>
        <begin position="123"/>
        <end position="134"/>
    </location>
</feature>
<reference evidence="2 3" key="1">
    <citation type="submission" date="2019-09" db="EMBL/GenBank/DDBJ databases">
        <title>Ecophysiology of the spiral-shaped methanotroph Methylospira mobilis as revealed by the complete genome sequence.</title>
        <authorList>
            <person name="Oshkin I.Y."/>
            <person name="Dedysh S.N."/>
            <person name="Miroshnikov K."/>
            <person name="Danilova O.V."/>
            <person name="Hakobyan A."/>
            <person name="Liesack W."/>
        </authorList>
    </citation>
    <scope>NUCLEOTIDE SEQUENCE [LARGE SCALE GENOMIC DNA]</scope>
    <source>
        <strain evidence="2 3">Shm1</strain>
    </source>
</reference>
<dbReference type="KEGG" id="mmob:F6R98_12195"/>
<name>A0A5Q0BHI0_9GAMM</name>
<keyword evidence="2" id="KW-0378">Hydrolase</keyword>
<gene>
    <name evidence="2" type="ORF">F6R98_12195</name>
</gene>
<accession>A0A5Q0BHI0</accession>